<feature type="region of interest" description="Disordered" evidence="7">
    <location>
        <begin position="650"/>
        <end position="767"/>
    </location>
</feature>
<feature type="compositionally biased region" description="Basic and acidic residues" evidence="7">
    <location>
        <begin position="460"/>
        <end position="469"/>
    </location>
</feature>
<dbReference type="GO" id="GO:0005886">
    <property type="term" value="C:plasma membrane"/>
    <property type="evidence" value="ECO:0007669"/>
    <property type="project" value="TreeGrafter"/>
</dbReference>
<dbReference type="GO" id="GO:0140268">
    <property type="term" value="C:endoplasmic reticulum-plasma membrane contact site"/>
    <property type="evidence" value="ECO:0007669"/>
    <property type="project" value="TreeGrafter"/>
</dbReference>
<dbReference type="Gene3D" id="2.30.29.30">
    <property type="entry name" value="Pleckstrin-homology domain (PH domain)/Phosphotyrosine-binding domain (PTB)"/>
    <property type="match status" value="1"/>
</dbReference>
<dbReference type="PROSITE" id="PS51778">
    <property type="entry name" value="VAST"/>
    <property type="match status" value="1"/>
</dbReference>
<dbReference type="PANTHER" id="PTHR23319:SF4">
    <property type="entry name" value="GRAM DOMAIN CONTAINING 1B, ISOFORM E"/>
    <property type="match status" value="1"/>
</dbReference>
<sequence>MSGAELQTPSPRGIGRLRRNRAAVNQSTSSLVSSTSTTDNSNEASGDGNGNAGGLKASFSNVMGRVRKSIDDRRESVDDESVSPQRRLSTMFKRKKNRGDNTDRRPSQQLDDSTELALQDSNADVSPAPGSRHSSLFTNDTVDDESDAVRPTLSAHPSHLGFLTLSSPAVNAETQAETPADSTAEPVGSIASQISSIVEPHHEDSGEELGSQSRSALPAAHRKSESIQSEDTATGESFPSHPITRIVSEPVEHTETSDSPATPRHTLRITTAEPETPPGRPQTPQTFVTPPTPVIDTEAAFDKRGDTSGRRRRALSNGASSKLSRSINTPLTPTVEEAKTPGGSIVQPTNATGFFSSILTTAQKAADQLTSTIQASAPAKNRDSKELSDTQSVAASDKMRSTSSLVQSREVGTDAKTEEEAAAARAVSAAYDKPAAGGPGNGRPTSINSDRLTIAGDHSPPQHDDEPIKRAGSVRSRLSGRRHRGSSAATGSAIVATLKETASGLTHTGTAGQSHRMTGFAVASKKRNKDFHTQFRSVPEDDYLIEDYSAALQKDILLHGRLYVSEGHICFSSNILGWVTNLVMSFDEIVAIEKEHSSHLPNALVIQTLHAKNTFASFVARDSTYELIVGIWKINHPHLKSSLNGVALEDAGTGDKTEKADSDASDRSDTESDDEFYDEDEDDDARASYVEGDTTRSVAGSDVGDNTLNHKSSGAPVGGSQPELATKAREVNDSAAGNSTVANTDSLGPDTHAPTECGDTDKHYDRPLTDTTIAAPLGKIYSLMWGPGSGAFMSKWLVDDQKSRELDLKDDKIGLDNSHKEVVFSYIKPLGGSIGPKQTKCITTNTLELFDLEKAVIVSCSTQTPDVPSGNVFATKTKYCLMWGPNNSTRMIANCTIEWSGKSWLKGPIEKGAQDGQTQYVKDIVAALNAAVSPKTAAKGPPKKGKKKGKKDDEDDTAKEDQAPATATTPAANWGPLEPLRGVLEPVVGVIRPFLAPQVVIAVLFVLLVYTWIAPPTRGTGVGFRGPTSPERIAAYEQLWRHEESELWDWLEDRVGLDDGYAANLAGIKQRQKVVAARELGKQLDNEKMSGRQLDEAIRTTEERLSALKQAVQEKKKKVKAVTESET</sequence>
<feature type="coiled-coil region" evidence="6">
    <location>
        <begin position="1098"/>
        <end position="1125"/>
    </location>
</feature>
<evidence type="ECO:0000256" key="1">
    <source>
        <dbReference type="ARBA" id="ARBA00004167"/>
    </source>
</evidence>
<dbReference type="InterPro" id="IPR004182">
    <property type="entry name" value="GRAM"/>
</dbReference>
<evidence type="ECO:0000313" key="11">
    <source>
        <dbReference type="Proteomes" id="UP000503462"/>
    </source>
</evidence>
<feature type="compositionally biased region" description="Low complexity" evidence="7">
    <location>
        <begin position="25"/>
        <end position="45"/>
    </location>
</feature>
<dbReference type="Pfam" id="PF16016">
    <property type="entry name" value="VASt"/>
    <property type="match status" value="1"/>
</dbReference>
<dbReference type="OrthoDB" id="2162691at2759"/>
<dbReference type="GO" id="GO:0005789">
    <property type="term" value="C:endoplasmic reticulum membrane"/>
    <property type="evidence" value="ECO:0007669"/>
    <property type="project" value="TreeGrafter"/>
</dbReference>
<feature type="transmembrane region" description="Helical" evidence="8">
    <location>
        <begin position="994"/>
        <end position="1013"/>
    </location>
</feature>
<keyword evidence="11" id="KW-1185">Reference proteome</keyword>
<dbReference type="AlphaFoldDB" id="A0A6H0Y1V7"/>
<dbReference type="GO" id="GO:0120015">
    <property type="term" value="F:sterol transfer activity"/>
    <property type="evidence" value="ECO:0007669"/>
    <property type="project" value="TreeGrafter"/>
</dbReference>
<dbReference type="Pfam" id="PF02893">
    <property type="entry name" value="GRAM"/>
    <property type="match status" value="1"/>
</dbReference>
<feature type="compositionally biased region" description="Low complexity" evidence="7">
    <location>
        <begin position="963"/>
        <end position="972"/>
    </location>
</feature>
<feature type="region of interest" description="Disordered" evidence="7">
    <location>
        <begin position="933"/>
        <end position="975"/>
    </location>
</feature>
<evidence type="ECO:0000256" key="7">
    <source>
        <dbReference type="SAM" id="MobiDB-lite"/>
    </source>
</evidence>
<keyword evidence="3 8" id="KW-0812">Transmembrane</keyword>
<organism evidence="10 11">
    <name type="scientific">Peltaster fructicola</name>
    <dbReference type="NCBI Taxonomy" id="286661"/>
    <lineage>
        <taxon>Eukaryota</taxon>
        <taxon>Fungi</taxon>
        <taxon>Dikarya</taxon>
        <taxon>Ascomycota</taxon>
        <taxon>Pezizomycotina</taxon>
        <taxon>Dothideomycetes</taxon>
        <taxon>Dothideomycetes incertae sedis</taxon>
        <taxon>Peltaster</taxon>
    </lineage>
</organism>
<dbReference type="EMBL" id="CP051142">
    <property type="protein sequence ID" value="QIX00838.1"/>
    <property type="molecule type" value="Genomic_DNA"/>
</dbReference>
<feature type="region of interest" description="Disordered" evidence="7">
    <location>
        <begin position="199"/>
        <end position="344"/>
    </location>
</feature>
<keyword evidence="6" id="KW-0175">Coiled coil</keyword>
<feature type="compositionally biased region" description="Acidic residues" evidence="7">
    <location>
        <begin position="671"/>
        <end position="684"/>
    </location>
</feature>
<gene>
    <name evidence="10" type="ORF">AMS68_006355</name>
</gene>
<reference evidence="10 11" key="1">
    <citation type="journal article" date="2016" name="Sci. Rep.">
        <title>Peltaster fructicola genome reveals evolution from an invasive phytopathogen to an ectophytic parasite.</title>
        <authorList>
            <person name="Xu C."/>
            <person name="Chen H."/>
            <person name="Gleason M.L."/>
            <person name="Xu J.R."/>
            <person name="Liu H."/>
            <person name="Zhang R."/>
            <person name="Sun G."/>
        </authorList>
    </citation>
    <scope>NUCLEOTIDE SEQUENCE [LARGE SCALE GENOMIC DNA]</scope>
    <source>
        <strain evidence="10 11">LNHT1506</strain>
    </source>
</reference>
<evidence type="ECO:0000256" key="8">
    <source>
        <dbReference type="SAM" id="Phobius"/>
    </source>
</evidence>
<feature type="region of interest" description="Disordered" evidence="7">
    <location>
        <begin position="375"/>
        <end position="491"/>
    </location>
</feature>
<keyword evidence="5 8" id="KW-0472">Membrane</keyword>
<feature type="compositionally biased region" description="Polar residues" evidence="7">
    <location>
        <begin position="226"/>
        <end position="237"/>
    </location>
</feature>
<evidence type="ECO:0000259" key="9">
    <source>
        <dbReference type="PROSITE" id="PS51778"/>
    </source>
</evidence>
<dbReference type="InterPro" id="IPR051482">
    <property type="entry name" value="Cholesterol_transport"/>
</dbReference>
<dbReference type="CDD" id="cd13220">
    <property type="entry name" value="PH-GRAM_GRAMDC"/>
    <property type="match status" value="1"/>
</dbReference>
<proteinExistence type="inferred from homology"/>
<feature type="compositionally biased region" description="Polar residues" evidence="7">
    <location>
        <begin position="317"/>
        <end position="332"/>
    </location>
</feature>
<dbReference type="Proteomes" id="UP000503462">
    <property type="component" value="Chromosome 4"/>
</dbReference>
<dbReference type="GO" id="GO:0032541">
    <property type="term" value="C:cortical endoplasmic reticulum"/>
    <property type="evidence" value="ECO:0007669"/>
    <property type="project" value="TreeGrafter"/>
</dbReference>
<feature type="domain" description="VASt" evidence="9">
    <location>
        <begin position="764"/>
        <end position="936"/>
    </location>
</feature>
<comment type="subcellular location">
    <subcellularLocation>
        <location evidence="1">Membrane</location>
        <topology evidence="1">Single-pass membrane protein</topology>
    </subcellularLocation>
</comment>
<dbReference type="InterPro" id="IPR031968">
    <property type="entry name" value="VASt"/>
</dbReference>
<accession>A0A6H0Y1V7</accession>
<feature type="compositionally biased region" description="Polar residues" evidence="7">
    <location>
        <begin position="735"/>
        <end position="746"/>
    </location>
</feature>
<feature type="compositionally biased region" description="Basic and acidic residues" evidence="7">
    <location>
        <begin position="300"/>
        <end position="309"/>
    </location>
</feature>
<dbReference type="PANTHER" id="PTHR23319">
    <property type="entry name" value="GRAM DOMAIN CONTAINING 1B, ISOFORM E"/>
    <property type="match status" value="1"/>
</dbReference>
<feature type="compositionally biased region" description="Polar residues" evidence="7">
    <location>
        <begin position="1"/>
        <end position="10"/>
    </location>
</feature>
<evidence type="ECO:0000256" key="3">
    <source>
        <dbReference type="ARBA" id="ARBA00022692"/>
    </source>
</evidence>
<evidence type="ECO:0000256" key="6">
    <source>
        <dbReference type="SAM" id="Coils"/>
    </source>
</evidence>
<name>A0A6H0Y1V7_9PEZI</name>
<evidence type="ECO:0000313" key="10">
    <source>
        <dbReference type="EMBL" id="QIX00838.1"/>
    </source>
</evidence>
<dbReference type="GO" id="GO:0032366">
    <property type="term" value="P:intracellular sterol transport"/>
    <property type="evidence" value="ECO:0007669"/>
    <property type="project" value="TreeGrafter"/>
</dbReference>
<comment type="similarity">
    <text evidence="2">Belongs to the YSP2 family.</text>
</comment>
<dbReference type="GO" id="GO:0032934">
    <property type="term" value="F:sterol binding"/>
    <property type="evidence" value="ECO:0007669"/>
    <property type="project" value="TreeGrafter"/>
</dbReference>
<dbReference type="SMART" id="SM00568">
    <property type="entry name" value="GRAM"/>
    <property type="match status" value="1"/>
</dbReference>
<evidence type="ECO:0000256" key="2">
    <source>
        <dbReference type="ARBA" id="ARBA00006582"/>
    </source>
</evidence>
<dbReference type="InterPro" id="IPR011993">
    <property type="entry name" value="PH-like_dom_sf"/>
</dbReference>
<evidence type="ECO:0000256" key="5">
    <source>
        <dbReference type="ARBA" id="ARBA00023136"/>
    </source>
</evidence>
<evidence type="ECO:0000256" key="4">
    <source>
        <dbReference type="ARBA" id="ARBA00022989"/>
    </source>
</evidence>
<feature type="region of interest" description="Disordered" evidence="7">
    <location>
        <begin position="1"/>
        <end position="154"/>
    </location>
</feature>
<feature type="compositionally biased region" description="Basic and acidic residues" evidence="7">
    <location>
        <begin position="653"/>
        <end position="670"/>
    </location>
</feature>
<dbReference type="GO" id="GO:0005739">
    <property type="term" value="C:mitochondrion"/>
    <property type="evidence" value="ECO:0007669"/>
    <property type="project" value="TreeGrafter"/>
</dbReference>
<protein>
    <recommendedName>
        <fullName evidence="9">VASt domain-containing protein</fullName>
    </recommendedName>
</protein>
<keyword evidence="4 8" id="KW-1133">Transmembrane helix</keyword>